<evidence type="ECO:0000256" key="9">
    <source>
        <dbReference type="ARBA" id="ARBA00023136"/>
    </source>
</evidence>
<dbReference type="PANTHER" id="PTHR33389">
    <property type="entry name" value="FAMILY PROTEIN, PUTATIVE (DUF2921)-RELATED"/>
    <property type="match status" value="1"/>
</dbReference>
<keyword evidence="7" id="KW-0833">Ubl conjugation pathway</keyword>
<evidence type="ECO:0000256" key="6">
    <source>
        <dbReference type="ARBA" id="ARBA00022692"/>
    </source>
</evidence>
<dbReference type="EC" id="2.3.2.27" evidence="4"/>
<dbReference type="Gramene" id="rna-AYBTSS11_LOCUS27549">
    <property type="protein sequence ID" value="CAJ1975434.1"/>
    <property type="gene ID" value="gene-AYBTSS11_LOCUS27549"/>
</dbReference>
<evidence type="ECO:0000256" key="8">
    <source>
        <dbReference type="ARBA" id="ARBA00022989"/>
    </source>
</evidence>
<keyword evidence="9" id="KW-0472">Membrane</keyword>
<evidence type="ECO:0000256" key="4">
    <source>
        <dbReference type="ARBA" id="ARBA00012483"/>
    </source>
</evidence>
<dbReference type="EMBL" id="OY731406">
    <property type="protein sequence ID" value="CAJ1975434.1"/>
    <property type="molecule type" value="Genomic_DNA"/>
</dbReference>
<dbReference type="InterPro" id="IPR021319">
    <property type="entry name" value="DUF2921"/>
</dbReference>
<comment type="subcellular location">
    <subcellularLocation>
        <location evidence="2">Endomembrane system</location>
        <topology evidence="2">Multi-pass membrane protein</topology>
    </subcellularLocation>
</comment>
<evidence type="ECO:0000256" key="1">
    <source>
        <dbReference type="ARBA" id="ARBA00000900"/>
    </source>
</evidence>
<evidence type="ECO:0000256" key="3">
    <source>
        <dbReference type="ARBA" id="ARBA00004906"/>
    </source>
</evidence>
<sequence>MPLVYLLERNLQSPHGADTLQLVLFQVEDTSKVHHRENASNNVGGILSAGISGNTFYPSLHSPSFTMMPYFFILAVVFEGVYFESGEDRLSCRVFCGMQLYPYLNPMMNIGTYPIAIGQFSPESMPGSCDGDKNYFQEEWEQYVVLAFSGSEFCKTLQSSGEVISVLEESLEDEQDVLAQLHFLSTKLNIDAYAFCKHCLGKHNSRAFILMGVFSFGPFFGPYVPRFSKNDGARMVSSMSTNVGHDMDCLVDVKVQQYPPLTGRWLKNPSVEMIVSSQRPENDPLHFNAIAHQTNIIPYLKRQDDVSFRKLFERVFRILISCALVGIVFSQLSYMNRNVASIPHISLVMVAQQILGFLAELFRDRDPFEIKGICSQQGFISH</sequence>
<dbReference type="PANTHER" id="PTHR33389:SF20">
    <property type="match status" value="1"/>
</dbReference>
<evidence type="ECO:0000313" key="12">
    <source>
        <dbReference type="Proteomes" id="UP001189624"/>
    </source>
</evidence>
<dbReference type="Proteomes" id="UP001189624">
    <property type="component" value="Chromosome 9"/>
</dbReference>
<accession>A0AA86TJ91</accession>
<evidence type="ECO:0000313" key="11">
    <source>
        <dbReference type="EMBL" id="CAJ1975434.1"/>
    </source>
</evidence>
<dbReference type="GO" id="GO:0061630">
    <property type="term" value="F:ubiquitin protein ligase activity"/>
    <property type="evidence" value="ECO:0007669"/>
    <property type="project" value="UniProtKB-EC"/>
</dbReference>
<dbReference type="AlphaFoldDB" id="A0AA86TJ91"/>
<keyword evidence="5" id="KW-0808">Transferase</keyword>
<comment type="catalytic activity">
    <reaction evidence="1">
        <text>S-ubiquitinyl-[E2 ubiquitin-conjugating enzyme]-L-cysteine + [acceptor protein]-L-lysine = [E2 ubiquitin-conjugating enzyme]-L-cysteine + N(6)-ubiquitinyl-[acceptor protein]-L-lysine.</text>
        <dbReference type="EC" id="2.3.2.27"/>
    </reaction>
</comment>
<evidence type="ECO:0000256" key="7">
    <source>
        <dbReference type="ARBA" id="ARBA00022786"/>
    </source>
</evidence>
<keyword evidence="12" id="KW-1185">Reference proteome</keyword>
<dbReference type="Pfam" id="PF11145">
    <property type="entry name" value="DUF2921"/>
    <property type="match status" value="1"/>
</dbReference>
<name>A0AA86TJ91_9FABA</name>
<evidence type="ECO:0000256" key="2">
    <source>
        <dbReference type="ARBA" id="ARBA00004127"/>
    </source>
</evidence>
<feature type="domain" description="SWEET-like" evidence="10">
    <location>
        <begin position="305"/>
        <end position="361"/>
    </location>
</feature>
<evidence type="ECO:0000256" key="5">
    <source>
        <dbReference type="ARBA" id="ARBA00022679"/>
    </source>
</evidence>
<keyword evidence="8" id="KW-1133">Transmembrane helix</keyword>
<organism evidence="11 12">
    <name type="scientific">Sphenostylis stenocarpa</name>
    <dbReference type="NCBI Taxonomy" id="92480"/>
    <lineage>
        <taxon>Eukaryota</taxon>
        <taxon>Viridiplantae</taxon>
        <taxon>Streptophyta</taxon>
        <taxon>Embryophyta</taxon>
        <taxon>Tracheophyta</taxon>
        <taxon>Spermatophyta</taxon>
        <taxon>Magnoliopsida</taxon>
        <taxon>eudicotyledons</taxon>
        <taxon>Gunneridae</taxon>
        <taxon>Pentapetalae</taxon>
        <taxon>rosids</taxon>
        <taxon>fabids</taxon>
        <taxon>Fabales</taxon>
        <taxon>Fabaceae</taxon>
        <taxon>Papilionoideae</taxon>
        <taxon>50 kb inversion clade</taxon>
        <taxon>NPAAA clade</taxon>
        <taxon>indigoferoid/millettioid clade</taxon>
        <taxon>Phaseoleae</taxon>
        <taxon>Sphenostylis</taxon>
    </lineage>
</organism>
<proteinExistence type="predicted"/>
<evidence type="ECO:0000259" key="10">
    <source>
        <dbReference type="Pfam" id="PF11145"/>
    </source>
</evidence>
<keyword evidence="6" id="KW-0812">Transmembrane</keyword>
<gene>
    <name evidence="11" type="ORF">AYBTSS11_LOCUS27549</name>
</gene>
<reference evidence="11" key="1">
    <citation type="submission" date="2023-10" db="EMBL/GenBank/DDBJ databases">
        <authorList>
            <person name="Domelevo Entfellner J.-B."/>
        </authorList>
    </citation>
    <scope>NUCLEOTIDE SEQUENCE</scope>
</reference>
<protein>
    <recommendedName>
        <fullName evidence="4">RING-type E3 ubiquitin transferase</fullName>
        <ecNumber evidence="4">2.3.2.27</ecNumber>
    </recommendedName>
</protein>
<comment type="pathway">
    <text evidence="3">Protein modification; protein ubiquitination.</text>
</comment>
<dbReference type="GO" id="GO:0012505">
    <property type="term" value="C:endomembrane system"/>
    <property type="evidence" value="ECO:0007669"/>
    <property type="project" value="UniProtKB-SubCell"/>
</dbReference>